<keyword evidence="3" id="KW-1185">Reference proteome</keyword>
<feature type="compositionally biased region" description="Pro residues" evidence="1">
    <location>
        <begin position="114"/>
        <end position="138"/>
    </location>
</feature>
<proteinExistence type="predicted"/>
<name>A0AAN8P1T2_9PEZI</name>
<comment type="caution">
    <text evidence="2">The sequence shown here is derived from an EMBL/GenBank/DDBJ whole genome shotgun (WGS) entry which is preliminary data.</text>
</comment>
<reference evidence="2 3" key="1">
    <citation type="submission" date="2019-10" db="EMBL/GenBank/DDBJ databases">
        <authorList>
            <person name="Palmer J.M."/>
        </authorList>
    </citation>
    <scope>NUCLEOTIDE SEQUENCE [LARGE SCALE GENOMIC DNA]</scope>
    <source>
        <strain evidence="2 3">TWF506</strain>
    </source>
</reference>
<evidence type="ECO:0000313" key="3">
    <source>
        <dbReference type="Proteomes" id="UP001307849"/>
    </source>
</evidence>
<feature type="region of interest" description="Disordered" evidence="1">
    <location>
        <begin position="110"/>
        <end position="143"/>
    </location>
</feature>
<feature type="region of interest" description="Disordered" evidence="1">
    <location>
        <begin position="1"/>
        <end position="57"/>
    </location>
</feature>
<accession>A0AAN8P1T2</accession>
<dbReference type="Proteomes" id="UP001307849">
    <property type="component" value="Unassembled WGS sequence"/>
</dbReference>
<protein>
    <submittedName>
        <fullName evidence="2">Uncharacterized protein</fullName>
    </submittedName>
</protein>
<dbReference type="AlphaFoldDB" id="A0AAN8P1T2"/>
<sequence>MAPGVWNPGQPRAKGALLQPQPKMINTKDLRKPGQAPRAPQVQEPVDKSLIPVEELPDMEEMSRKDVLKKIGELKARMALCLGRQREADDKTSKDSTEIVVKLVASRVTTPTTPLAPTPSPLTSTPPRPTPSPLTSPEPEPKREDILKMNDSEFNKWVMQKSRGWGPDPKPMPSFVDDWFPTPVFTSEPPVLDVYNGGNLFSRAGFPTKIWDAANSFLVADLEAARRGYMELNGAKYDITEKSLCELESAGLYVDGLRVALYQAQLEKLHEEKLQA</sequence>
<evidence type="ECO:0000313" key="2">
    <source>
        <dbReference type="EMBL" id="KAK6516427.1"/>
    </source>
</evidence>
<evidence type="ECO:0000256" key="1">
    <source>
        <dbReference type="SAM" id="MobiDB-lite"/>
    </source>
</evidence>
<gene>
    <name evidence="2" type="ORF">TWF506_006336</name>
</gene>
<dbReference type="EMBL" id="JAVHJM010000003">
    <property type="protein sequence ID" value="KAK6516427.1"/>
    <property type="molecule type" value="Genomic_DNA"/>
</dbReference>
<organism evidence="2 3">
    <name type="scientific">Arthrobotrys conoides</name>
    <dbReference type="NCBI Taxonomy" id="74498"/>
    <lineage>
        <taxon>Eukaryota</taxon>
        <taxon>Fungi</taxon>
        <taxon>Dikarya</taxon>
        <taxon>Ascomycota</taxon>
        <taxon>Pezizomycotina</taxon>
        <taxon>Orbiliomycetes</taxon>
        <taxon>Orbiliales</taxon>
        <taxon>Orbiliaceae</taxon>
        <taxon>Arthrobotrys</taxon>
    </lineage>
</organism>